<dbReference type="Proteomes" id="UP001377567">
    <property type="component" value="Unassembled WGS sequence"/>
</dbReference>
<feature type="domain" description="RRM Nup35-type" evidence="10">
    <location>
        <begin position="287"/>
        <end position="394"/>
    </location>
</feature>
<keyword evidence="5" id="KW-0811">Translocation</keyword>
<dbReference type="InterPro" id="IPR012677">
    <property type="entry name" value="Nucleotide-bd_a/b_plait_sf"/>
</dbReference>
<dbReference type="GO" id="GO:0017056">
    <property type="term" value="F:structural constituent of nuclear pore"/>
    <property type="evidence" value="ECO:0007669"/>
    <property type="project" value="TreeGrafter"/>
</dbReference>
<reference evidence="11 12" key="1">
    <citation type="journal article" date="2023" name="Elife">
        <title>Identification of key yeast species and microbe-microbe interactions impacting larval growth of Drosophila in the wild.</title>
        <authorList>
            <person name="Mure A."/>
            <person name="Sugiura Y."/>
            <person name="Maeda R."/>
            <person name="Honda K."/>
            <person name="Sakurai N."/>
            <person name="Takahashi Y."/>
            <person name="Watada M."/>
            <person name="Katoh T."/>
            <person name="Gotoh A."/>
            <person name="Gotoh Y."/>
            <person name="Taniguchi I."/>
            <person name="Nakamura K."/>
            <person name="Hayashi T."/>
            <person name="Katayama T."/>
            <person name="Uemura T."/>
            <person name="Hattori Y."/>
        </authorList>
    </citation>
    <scope>NUCLEOTIDE SEQUENCE [LARGE SCALE GENOMIC DNA]</scope>
    <source>
        <strain evidence="11 12">KH-74</strain>
    </source>
</reference>
<protein>
    <submittedName>
        <fullName evidence="11">FG-nucleoporin</fullName>
    </submittedName>
</protein>
<dbReference type="PANTHER" id="PTHR21527:SF6">
    <property type="entry name" value="NUCLEOPORIN NUP35"/>
    <property type="match status" value="1"/>
</dbReference>
<dbReference type="GO" id="GO:0003676">
    <property type="term" value="F:nucleic acid binding"/>
    <property type="evidence" value="ECO:0007669"/>
    <property type="project" value="InterPro"/>
</dbReference>
<feature type="compositionally biased region" description="Polar residues" evidence="9">
    <location>
        <begin position="20"/>
        <end position="72"/>
    </location>
</feature>
<feature type="compositionally biased region" description="Polar residues" evidence="9">
    <location>
        <begin position="435"/>
        <end position="458"/>
    </location>
</feature>
<evidence type="ECO:0000256" key="3">
    <source>
        <dbReference type="ARBA" id="ARBA00022816"/>
    </source>
</evidence>
<keyword evidence="6 8" id="KW-0906">Nuclear pore complex</keyword>
<evidence type="ECO:0000256" key="8">
    <source>
        <dbReference type="PROSITE-ProRule" id="PRU00804"/>
    </source>
</evidence>
<feature type="region of interest" description="Disordered" evidence="9">
    <location>
        <begin position="431"/>
        <end position="458"/>
    </location>
</feature>
<accession>A0AAV5RT33</accession>
<evidence type="ECO:0000256" key="9">
    <source>
        <dbReference type="SAM" id="MobiDB-lite"/>
    </source>
</evidence>
<dbReference type="AlphaFoldDB" id="A0AAV5RT33"/>
<evidence type="ECO:0000313" key="12">
    <source>
        <dbReference type="Proteomes" id="UP001377567"/>
    </source>
</evidence>
<feature type="region of interest" description="Disordered" evidence="9">
    <location>
        <begin position="20"/>
        <end position="142"/>
    </location>
</feature>
<dbReference type="GO" id="GO:0044613">
    <property type="term" value="C:nuclear pore central transport channel"/>
    <property type="evidence" value="ECO:0007669"/>
    <property type="project" value="TreeGrafter"/>
</dbReference>
<evidence type="ECO:0000256" key="2">
    <source>
        <dbReference type="ARBA" id="ARBA00022448"/>
    </source>
</evidence>
<dbReference type="PANTHER" id="PTHR21527">
    <property type="entry name" value="NUCLEOPORIN NUP35"/>
    <property type="match status" value="1"/>
</dbReference>
<dbReference type="CDD" id="cd12721">
    <property type="entry name" value="RRM_Nup53p_fungi"/>
    <property type="match status" value="1"/>
</dbReference>
<dbReference type="Pfam" id="PF05172">
    <property type="entry name" value="RRM_Nup35"/>
    <property type="match status" value="1"/>
</dbReference>
<dbReference type="PROSITE" id="PS51472">
    <property type="entry name" value="RRM_NUP35"/>
    <property type="match status" value="1"/>
</dbReference>
<evidence type="ECO:0000256" key="5">
    <source>
        <dbReference type="ARBA" id="ARBA00023010"/>
    </source>
</evidence>
<evidence type="ECO:0000256" key="1">
    <source>
        <dbReference type="ARBA" id="ARBA00004567"/>
    </source>
</evidence>
<dbReference type="GO" id="GO:0006999">
    <property type="term" value="P:nuclear pore organization"/>
    <property type="evidence" value="ECO:0007669"/>
    <property type="project" value="TreeGrafter"/>
</dbReference>
<sequence>MNNPNNRFANVSVLTQQTNSANGNQQGQQHPGSMGSHGQMQSAPLQQQSGSLGLPPQFNSTMVGSQQYNSFPGSAVGTEGSTRKDPSWFNNPTKRAIPQTIMKRSNRSQDNNADIPTSQSSTALSTRSGFDTTSFGSRKNQSMLNMGKMATLNSDNILGDANEAPPSLSIHDWQHEDMFNTVPTLAGDQTNGEIGQGLSLNGLATPNNVATPVPSLFKNSNAFDKGRTSAGTGLAATPDNKNTNTIISDNSSNTNSAGGKLFDFLGSSAASNKDTLSRENNISSQEPERETGVIVFGYPESISNLVLTHFSHFGTILEDFEVLRSASGINVSTLKSNKTQIQQPKSYPIFTGEGWVKITYDNNQSAIRALQENGSVFRGSLLGCVPYSKNAVEKLASCRIDKNDNIGESDLGLSSKVTPLRDFTTGNFGFDNKENNNIPSLKTDSQGNSTEGGVSNNLQSVPQNIFFPNHRLTINDGKSLFVHNADANNHNFIQGLEKRMRGEELTDQKDNKGKNDGGIMNSVNNWLFGWNNL</sequence>
<dbReference type="GO" id="GO:0006607">
    <property type="term" value="P:NLS-bearing protein import into nucleus"/>
    <property type="evidence" value="ECO:0007669"/>
    <property type="project" value="TreeGrafter"/>
</dbReference>
<keyword evidence="7 8" id="KW-0539">Nucleus</keyword>
<evidence type="ECO:0000256" key="7">
    <source>
        <dbReference type="ARBA" id="ARBA00023242"/>
    </source>
</evidence>
<comment type="subcellular location">
    <subcellularLocation>
        <location evidence="1">Nucleus</location>
        <location evidence="1">Nuclear pore complex</location>
    </subcellularLocation>
</comment>
<dbReference type="GO" id="GO:0051028">
    <property type="term" value="P:mRNA transport"/>
    <property type="evidence" value="ECO:0007669"/>
    <property type="project" value="UniProtKB-UniRule"/>
</dbReference>
<feature type="compositionally biased region" description="Polar residues" evidence="9">
    <location>
        <begin position="108"/>
        <end position="142"/>
    </location>
</feature>
<comment type="caution">
    <text evidence="11">The sequence shown here is derived from an EMBL/GenBank/DDBJ whole genome shotgun (WGS) entry which is preliminary data.</text>
</comment>
<dbReference type="Gene3D" id="3.30.70.330">
    <property type="match status" value="1"/>
</dbReference>
<keyword evidence="4" id="KW-0653">Protein transport</keyword>
<keyword evidence="2 8" id="KW-0813">Transport</keyword>
<dbReference type="InterPro" id="IPR007846">
    <property type="entry name" value="RRM_NUP35_dom"/>
</dbReference>
<organism evidence="11 12">
    <name type="scientific">Maudiozyma humilis</name>
    <name type="common">Sour dough yeast</name>
    <name type="synonym">Kazachstania humilis</name>
    <dbReference type="NCBI Taxonomy" id="51915"/>
    <lineage>
        <taxon>Eukaryota</taxon>
        <taxon>Fungi</taxon>
        <taxon>Dikarya</taxon>
        <taxon>Ascomycota</taxon>
        <taxon>Saccharomycotina</taxon>
        <taxon>Saccharomycetes</taxon>
        <taxon>Saccharomycetales</taxon>
        <taxon>Saccharomycetaceae</taxon>
        <taxon>Maudiozyma</taxon>
    </lineage>
</organism>
<dbReference type="SUPFAM" id="SSF54928">
    <property type="entry name" value="RNA-binding domain, RBD"/>
    <property type="match status" value="1"/>
</dbReference>
<dbReference type="GO" id="GO:0005543">
    <property type="term" value="F:phospholipid binding"/>
    <property type="evidence" value="ECO:0007669"/>
    <property type="project" value="TreeGrafter"/>
</dbReference>
<evidence type="ECO:0000256" key="6">
    <source>
        <dbReference type="ARBA" id="ARBA00023132"/>
    </source>
</evidence>
<evidence type="ECO:0000259" key="10">
    <source>
        <dbReference type="PROSITE" id="PS51472"/>
    </source>
</evidence>
<dbReference type="InterPro" id="IPR035979">
    <property type="entry name" value="RBD_domain_sf"/>
</dbReference>
<dbReference type="GO" id="GO:0044615">
    <property type="term" value="C:nuclear pore nuclear basket"/>
    <property type="evidence" value="ECO:0007669"/>
    <property type="project" value="TreeGrafter"/>
</dbReference>
<gene>
    <name evidence="11" type="ORF">DAKH74_013450</name>
</gene>
<evidence type="ECO:0000256" key="4">
    <source>
        <dbReference type="ARBA" id="ARBA00022927"/>
    </source>
</evidence>
<keyword evidence="12" id="KW-1185">Reference proteome</keyword>
<name>A0AAV5RT33_MAUHU</name>
<dbReference type="EMBL" id="BTGD01000003">
    <property type="protein sequence ID" value="GMM54729.1"/>
    <property type="molecule type" value="Genomic_DNA"/>
</dbReference>
<proteinExistence type="predicted"/>
<evidence type="ECO:0000313" key="11">
    <source>
        <dbReference type="EMBL" id="GMM54729.1"/>
    </source>
</evidence>
<keyword evidence="3 8" id="KW-0509">mRNA transport</keyword>